<name>A0ABN7XFG6_GIGMA</name>
<keyword evidence="2" id="KW-1185">Reference proteome</keyword>
<evidence type="ECO:0000313" key="1">
    <source>
        <dbReference type="EMBL" id="CAG8852984.1"/>
    </source>
</evidence>
<proteinExistence type="predicted"/>
<organism evidence="1 2">
    <name type="scientific">Gigaspora margarita</name>
    <dbReference type="NCBI Taxonomy" id="4874"/>
    <lineage>
        <taxon>Eukaryota</taxon>
        <taxon>Fungi</taxon>
        <taxon>Fungi incertae sedis</taxon>
        <taxon>Mucoromycota</taxon>
        <taxon>Glomeromycotina</taxon>
        <taxon>Glomeromycetes</taxon>
        <taxon>Diversisporales</taxon>
        <taxon>Gigasporaceae</taxon>
        <taxon>Gigaspora</taxon>
    </lineage>
</organism>
<comment type="caution">
    <text evidence="1">The sequence shown here is derived from an EMBL/GenBank/DDBJ whole genome shotgun (WGS) entry which is preliminary data.</text>
</comment>
<feature type="non-terminal residue" evidence="1">
    <location>
        <position position="1"/>
    </location>
</feature>
<sequence length="79" mass="8933">IPVPTLESAYETNLHYANSKSSTINSLDSNLYVQQIPQVSSLRIPFCALNSNGLKKNTSKLSNNILQKYKLQMIIHRNK</sequence>
<dbReference type="EMBL" id="CAJVQB010118461">
    <property type="protein sequence ID" value="CAG8852984.1"/>
    <property type="molecule type" value="Genomic_DNA"/>
</dbReference>
<protein>
    <submittedName>
        <fullName evidence="1">14654_t:CDS:1</fullName>
    </submittedName>
</protein>
<feature type="non-terminal residue" evidence="1">
    <location>
        <position position="79"/>
    </location>
</feature>
<gene>
    <name evidence="1" type="ORF">GMARGA_LOCUS41805</name>
</gene>
<reference evidence="1 2" key="1">
    <citation type="submission" date="2021-06" db="EMBL/GenBank/DDBJ databases">
        <authorList>
            <person name="Kallberg Y."/>
            <person name="Tangrot J."/>
            <person name="Rosling A."/>
        </authorList>
    </citation>
    <scope>NUCLEOTIDE SEQUENCE [LARGE SCALE GENOMIC DNA]</scope>
    <source>
        <strain evidence="1 2">120-4 pot B 10/14</strain>
    </source>
</reference>
<dbReference type="Proteomes" id="UP000789901">
    <property type="component" value="Unassembled WGS sequence"/>
</dbReference>
<evidence type="ECO:0000313" key="2">
    <source>
        <dbReference type="Proteomes" id="UP000789901"/>
    </source>
</evidence>
<accession>A0ABN7XFG6</accession>